<comment type="caution">
    <text evidence="1">The sequence shown here is derived from an EMBL/GenBank/DDBJ whole genome shotgun (WGS) entry which is preliminary data.</text>
</comment>
<name>A0A5B1CN47_9BACT</name>
<accession>A0A5B1CN47</accession>
<protein>
    <submittedName>
        <fullName evidence="1">Uncharacterized protein</fullName>
    </submittedName>
</protein>
<organism evidence="1 2">
    <name type="scientific">Rubripirellula obstinata</name>
    <dbReference type="NCBI Taxonomy" id="406547"/>
    <lineage>
        <taxon>Bacteria</taxon>
        <taxon>Pseudomonadati</taxon>
        <taxon>Planctomycetota</taxon>
        <taxon>Planctomycetia</taxon>
        <taxon>Pirellulales</taxon>
        <taxon>Pirellulaceae</taxon>
        <taxon>Rubripirellula</taxon>
    </lineage>
</organism>
<sequence length="122" mass="13838">MLGVRNDRFDIGVVDLVKDPAGNGSLTRSTTIAFVVHSSFLSYRLFIKVFAEFLIKVFAEFLIKVFAEFLIKVFDLGDFQFREPGDGSGIHRIDERSKLCHFVNLDCQPHAVFVSCDGFTQR</sequence>
<dbReference type="EMBL" id="VRLW01000001">
    <property type="protein sequence ID" value="KAA1260783.1"/>
    <property type="molecule type" value="Genomic_DNA"/>
</dbReference>
<reference evidence="1 2" key="1">
    <citation type="submission" date="2019-08" db="EMBL/GenBank/DDBJ databases">
        <title>Deep-cultivation of Planctomycetes and their phenomic and genomic characterization uncovers novel biology.</title>
        <authorList>
            <person name="Wiegand S."/>
            <person name="Jogler M."/>
            <person name="Boedeker C."/>
            <person name="Pinto D."/>
            <person name="Vollmers J."/>
            <person name="Rivas-Marin E."/>
            <person name="Kohn T."/>
            <person name="Peeters S.H."/>
            <person name="Heuer A."/>
            <person name="Rast P."/>
            <person name="Oberbeckmann S."/>
            <person name="Bunk B."/>
            <person name="Jeske O."/>
            <person name="Meyerdierks A."/>
            <person name="Storesund J.E."/>
            <person name="Kallscheuer N."/>
            <person name="Luecker S."/>
            <person name="Lage O.M."/>
            <person name="Pohl T."/>
            <person name="Merkel B.J."/>
            <person name="Hornburger P."/>
            <person name="Mueller R.-W."/>
            <person name="Bruemmer F."/>
            <person name="Labrenz M."/>
            <person name="Spormann A.M."/>
            <person name="Op Den Camp H."/>
            <person name="Overmann J."/>
            <person name="Amann R."/>
            <person name="Jetten M.S.M."/>
            <person name="Mascher T."/>
            <person name="Medema M.H."/>
            <person name="Devos D.P."/>
            <person name="Kaster A.-K."/>
            <person name="Ovreas L."/>
            <person name="Rohde M."/>
            <person name="Galperin M.Y."/>
            <person name="Jogler C."/>
        </authorList>
    </citation>
    <scope>NUCLEOTIDE SEQUENCE [LARGE SCALE GENOMIC DNA]</scope>
    <source>
        <strain evidence="1 2">LF1</strain>
    </source>
</reference>
<evidence type="ECO:0000313" key="1">
    <source>
        <dbReference type="EMBL" id="KAA1260783.1"/>
    </source>
</evidence>
<dbReference type="Proteomes" id="UP000322699">
    <property type="component" value="Unassembled WGS sequence"/>
</dbReference>
<proteinExistence type="predicted"/>
<gene>
    <name evidence="1" type="ORF">LF1_33240</name>
</gene>
<dbReference type="AlphaFoldDB" id="A0A5B1CN47"/>
<keyword evidence="2" id="KW-1185">Reference proteome</keyword>
<evidence type="ECO:0000313" key="2">
    <source>
        <dbReference type="Proteomes" id="UP000322699"/>
    </source>
</evidence>